<gene>
    <name evidence="1" type="ORF">HMPREF0549_0548</name>
</gene>
<evidence type="ECO:0000313" key="2">
    <source>
        <dbReference type="Proteomes" id="UP000004483"/>
    </source>
</evidence>
<dbReference type="AlphaFoldDB" id="C2ESW2"/>
<sequence length="133" mass="15775">MIQLVELVTVDNEDLAYHYASANIDEVFNQEKKFNELTKNISLLFSPHIIATEEASFDSLCKKDPYFKQFTSYQNLETFMEKVKEKSLLTDEEVAGYLRTQFNLHAFPLQKVLYYSYSDYLEKNVNRLFWCIK</sequence>
<protein>
    <submittedName>
        <fullName evidence="1">Uncharacterized protein</fullName>
    </submittedName>
</protein>
<proteinExistence type="predicted"/>
<evidence type="ECO:0000313" key="1">
    <source>
        <dbReference type="EMBL" id="EEJ41017.1"/>
    </source>
</evidence>
<comment type="caution">
    <text evidence="1">The sequence shown here is derived from an EMBL/GenBank/DDBJ whole genome shotgun (WGS) entry which is preliminary data.</text>
</comment>
<name>C2ESW2_9LACO</name>
<dbReference type="Proteomes" id="UP000004483">
    <property type="component" value="Unassembled WGS sequence"/>
</dbReference>
<dbReference type="EMBL" id="ACGV01000035">
    <property type="protein sequence ID" value="EEJ41017.1"/>
    <property type="molecule type" value="Genomic_DNA"/>
</dbReference>
<accession>C2ESW2</accession>
<dbReference type="eggNOG" id="COG3600">
    <property type="taxonomic scope" value="Bacteria"/>
</dbReference>
<dbReference type="HOGENOM" id="CLU_1904078_0_0_9"/>
<dbReference type="PATRIC" id="fig|1423814.6.peg.1246"/>
<organism evidence="1 2">
    <name type="scientific">Limosilactobacillus vaginalis DSM 5837 = ATCC 49540</name>
    <dbReference type="NCBI Taxonomy" id="1423814"/>
    <lineage>
        <taxon>Bacteria</taxon>
        <taxon>Bacillati</taxon>
        <taxon>Bacillota</taxon>
        <taxon>Bacilli</taxon>
        <taxon>Lactobacillales</taxon>
        <taxon>Lactobacillaceae</taxon>
        <taxon>Limosilactobacillus</taxon>
    </lineage>
</organism>
<reference evidence="1 2" key="1">
    <citation type="submission" date="2009-01" db="EMBL/GenBank/DDBJ databases">
        <authorList>
            <person name="Qin X."/>
            <person name="Bachman B."/>
            <person name="Battles P."/>
            <person name="Bell A."/>
            <person name="Bess C."/>
            <person name="Bickham C."/>
            <person name="Chaboub L."/>
            <person name="Chen D."/>
            <person name="Coyle M."/>
            <person name="Deiros D.R."/>
            <person name="Dinh H."/>
            <person name="Forbes L."/>
            <person name="Fowler G."/>
            <person name="Francisco L."/>
            <person name="Fu Q."/>
            <person name="Gubbala S."/>
            <person name="Hale W."/>
            <person name="Han Y."/>
            <person name="Hemphill L."/>
            <person name="Highlander S.K."/>
            <person name="Hirani K."/>
            <person name="Hogues M."/>
            <person name="Jackson L."/>
            <person name="Jakkamsetti A."/>
            <person name="Javaid M."/>
            <person name="Jiang H."/>
            <person name="Korchina V."/>
            <person name="Kovar C."/>
            <person name="Lara F."/>
            <person name="Lee S."/>
            <person name="Mata R."/>
            <person name="Mathew T."/>
            <person name="Moen C."/>
            <person name="Morales K."/>
            <person name="Munidasa M."/>
            <person name="Nazareth L."/>
            <person name="Ngo R."/>
            <person name="Nguyen L."/>
            <person name="Okwuonu G."/>
            <person name="Ongeri F."/>
            <person name="Patil S."/>
            <person name="Petrosino J."/>
            <person name="Pham C."/>
            <person name="Pham P."/>
            <person name="Pu L.-L."/>
            <person name="Puazo M."/>
            <person name="Raj R."/>
            <person name="Reid J."/>
            <person name="Rouhana J."/>
            <person name="Saada N."/>
            <person name="Shang Y."/>
            <person name="Simmons D."/>
            <person name="Thornton R."/>
            <person name="Warren J."/>
            <person name="Weissenberger G."/>
            <person name="Zhang J."/>
            <person name="Zhang L."/>
            <person name="Zhou C."/>
            <person name="Zhu D."/>
            <person name="Muzny D."/>
            <person name="Worley K."/>
            <person name="Gibbs R."/>
        </authorList>
    </citation>
    <scope>NUCLEOTIDE SEQUENCE [LARGE SCALE GENOMIC DNA]</scope>
    <source>
        <strain evidence="1 2">ATCC 49540</strain>
    </source>
</reference>
<dbReference type="RefSeq" id="WP_003717195.1">
    <property type="nucleotide sequence ID" value="NZ_AZGL01000049.1"/>
</dbReference>